<evidence type="ECO:0000313" key="15">
    <source>
        <dbReference type="EMBL" id="CAH1405219.1"/>
    </source>
</evidence>
<comment type="subcellular location">
    <subcellularLocation>
        <location evidence="1">Membrane</location>
        <topology evidence="1">Multi-pass membrane protein</topology>
    </subcellularLocation>
</comment>
<organism evidence="15 16">
    <name type="scientific">Nezara viridula</name>
    <name type="common">Southern green stink bug</name>
    <name type="synonym">Cimex viridulus</name>
    <dbReference type="NCBI Taxonomy" id="85310"/>
    <lineage>
        <taxon>Eukaryota</taxon>
        <taxon>Metazoa</taxon>
        <taxon>Ecdysozoa</taxon>
        <taxon>Arthropoda</taxon>
        <taxon>Hexapoda</taxon>
        <taxon>Insecta</taxon>
        <taxon>Pterygota</taxon>
        <taxon>Neoptera</taxon>
        <taxon>Paraneoptera</taxon>
        <taxon>Hemiptera</taxon>
        <taxon>Heteroptera</taxon>
        <taxon>Panheteroptera</taxon>
        <taxon>Pentatomomorpha</taxon>
        <taxon>Pentatomoidea</taxon>
        <taxon>Pentatomidae</taxon>
        <taxon>Pentatominae</taxon>
        <taxon>Nezara</taxon>
    </lineage>
</organism>
<evidence type="ECO:0000256" key="3">
    <source>
        <dbReference type="ARBA" id="ARBA00022448"/>
    </source>
</evidence>
<evidence type="ECO:0000256" key="11">
    <source>
        <dbReference type="ARBA" id="ARBA00023303"/>
    </source>
</evidence>
<evidence type="ECO:0000256" key="8">
    <source>
        <dbReference type="ARBA" id="ARBA00023065"/>
    </source>
</evidence>
<dbReference type="Proteomes" id="UP001152798">
    <property type="component" value="Chromosome 6"/>
</dbReference>
<feature type="transmembrane region" description="Helical" evidence="14">
    <location>
        <begin position="501"/>
        <end position="516"/>
    </location>
</feature>
<dbReference type="InterPro" id="IPR001873">
    <property type="entry name" value="ENaC"/>
</dbReference>
<evidence type="ECO:0000256" key="6">
    <source>
        <dbReference type="ARBA" id="ARBA00022989"/>
    </source>
</evidence>
<evidence type="ECO:0000256" key="1">
    <source>
        <dbReference type="ARBA" id="ARBA00004141"/>
    </source>
</evidence>
<protein>
    <submittedName>
        <fullName evidence="15">Uncharacterized protein</fullName>
    </submittedName>
</protein>
<feature type="region of interest" description="Disordered" evidence="13">
    <location>
        <begin position="1"/>
        <end position="24"/>
    </location>
</feature>
<proteinExistence type="inferred from homology"/>
<keyword evidence="7" id="KW-0915">Sodium</keyword>
<dbReference type="AlphaFoldDB" id="A0A9P0MU76"/>
<comment type="similarity">
    <text evidence="2 12">Belongs to the amiloride-sensitive sodium channel (TC 1.A.6) family.</text>
</comment>
<keyword evidence="6 14" id="KW-1133">Transmembrane helix</keyword>
<evidence type="ECO:0000256" key="10">
    <source>
        <dbReference type="ARBA" id="ARBA00023201"/>
    </source>
</evidence>
<keyword evidence="3 12" id="KW-0813">Transport</keyword>
<dbReference type="PANTHER" id="PTHR11690">
    <property type="entry name" value="AMILORIDE-SENSITIVE SODIUM CHANNEL-RELATED"/>
    <property type="match status" value="1"/>
</dbReference>
<dbReference type="PANTHER" id="PTHR11690:SF300">
    <property type="entry name" value="PICKPOCKET PROTEIN 19"/>
    <property type="match status" value="1"/>
</dbReference>
<keyword evidence="16" id="KW-1185">Reference proteome</keyword>
<evidence type="ECO:0000256" key="2">
    <source>
        <dbReference type="ARBA" id="ARBA00007193"/>
    </source>
</evidence>
<dbReference type="GO" id="GO:0005886">
    <property type="term" value="C:plasma membrane"/>
    <property type="evidence" value="ECO:0007669"/>
    <property type="project" value="TreeGrafter"/>
</dbReference>
<feature type="transmembrane region" description="Helical" evidence="14">
    <location>
        <begin position="66"/>
        <end position="84"/>
    </location>
</feature>
<dbReference type="EMBL" id="OV725082">
    <property type="protein sequence ID" value="CAH1405219.1"/>
    <property type="molecule type" value="Genomic_DNA"/>
</dbReference>
<evidence type="ECO:0000256" key="13">
    <source>
        <dbReference type="SAM" id="MobiDB-lite"/>
    </source>
</evidence>
<evidence type="ECO:0000256" key="4">
    <source>
        <dbReference type="ARBA" id="ARBA00022461"/>
    </source>
</evidence>
<dbReference type="Gene3D" id="2.60.470.10">
    <property type="entry name" value="Acid-sensing ion channels like domains"/>
    <property type="match status" value="1"/>
</dbReference>
<dbReference type="PRINTS" id="PR01078">
    <property type="entry name" value="AMINACHANNEL"/>
</dbReference>
<keyword evidence="5 12" id="KW-0812">Transmembrane</keyword>
<gene>
    <name evidence="15" type="ORF">NEZAVI_LOCUS13468</name>
</gene>
<dbReference type="Pfam" id="PF00858">
    <property type="entry name" value="ASC"/>
    <property type="match status" value="1"/>
</dbReference>
<keyword evidence="10 12" id="KW-0739">Sodium transport</keyword>
<feature type="compositionally biased region" description="Basic and acidic residues" evidence="13">
    <location>
        <begin position="1"/>
        <end position="10"/>
    </location>
</feature>
<dbReference type="OrthoDB" id="5874059at2759"/>
<keyword evidence="11 12" id="KW-0407">Ion channel</keyword>
<keyword evidence="8 12" id="KW-0406">Ion transport</keyword>
<evidence type="ECO:0000256" key="5">
    <source>
        <dbReference type="ARBA" id="ARBA00022692"/>
    </source>
</evidence>
<reference evidence="15" key="1">
    <citation type="submission" date="2022-01" db="EMBL/GenBank/DDBJ databases">
        <authorList>
            <person name="King R."/>
        </authorList>
    </citation>
    <scope>NUCLEOTIDE SEQUENCE</scope>
</reference>
<evidence type="ECO:0000256" key="14">
    <source>
        <dbReference type="SAM" id="Phobius"/>
    </source>
</evidence>
<evidence type="ECO:0000256" key="9">
    <source>
        <dbReference type="ARBA" id="ARBA00023136"/>
    </source>
</evidence>
<feature type="compositionally biased region" description="Basic residues" evidence="13">
    <location>
        <begin position="11"/>
        <end position="21"/>
    </location>
</feature>
<dbReference type="GO" id="GO:0015280">
    <property type="term" value="F:ligand-gated sodium channel activity"/>
    <property type="evidence" value="ECO:0007669"/>
    <property type="project" value="TreeGrafter"/>
</dbReference>
<keyword evidence="4 12" id="KW-0894">Sodium channel</keyword>
<accession>A0A9P0MU76</accession>
<evidence type="ECO:0000256" key="7">
    <source>
        <dbReference type="ARBA" id="ARBA00023053"/>
    </source>
</evidence>
<name>A0A9P0MU76_NEZVI</name>
<evidence type="ECO:0000313" key="16">
    <source>
        <dbReference type="Proteomes" id="UP001152798"/>
    </source>
</evidence>
<dbReference type="Gene3D" id="1.10.287.770">
    <property type="entry name" value="YojJ-like"/>
    <property type="match status" value="1"/>
</dbReference>
<keyword evidence="9 14" id="KW-0472">Membrane</keyword>
<evidence type="ECO:0000256" key="12">
    <source>
        <dbReference type="RuleBase" id="RU000679"/>
    </source>
</evidence>
<sequence>MHSSSHDNGFHQRKIHQHKVSSVKQKYDKQYKKIKSINLLKEFTQNSTIHGVQHIFREGETPVHRLIWSVFFTICLTGAMYFIYDSWTGYVSVPIVMSVVETSYPLDAVYFPAVSVCPVQKIVLSKAMEYFTKNLDNATLNDVGLNSFLKALTALQYPLYRGLSLYLYESGGLLQKLEILNITELMLKSLPGCEEIFFKCYWRGFVRNCCSLFHLQRSEIGFCYSFNSFTSEKYKDCIYKDKEVELREHCILMTTSGTGPGSGVGVLFKSSNSSDQLLVNSNSKAMIQMHHPNEYPEPGMGTLIPIEMEKMNVLIKATVTESSDDIRKMHPAVSGCYFKDSKKSLITTIYSQKSCLFECRMSFLIKKCGCLPYYIVMEHFEKTCNATELLCIAAHKEELRFYRPPSASSEVTEDIRNSSLDCTHCLPTCNERHYEVVVIDFYTNTGLKKHKYDGFVDIYYKDTGVVKYQREMSYNFIQLVVNLGGIGGLFLGASLLSLLEVVFWLSKALIIYIWPMKEKKRRPKKQVPEKGTISHIQGWLD</sequence>